<evidence type="ECO:0000313" key="1">
    <source>
        <dbReference type="EMBL" id="SPD73121.1"/>
    </source>
</evidence>
<dbReference type="AlphaFoldDB" id="A0A445MUT9"/>
<accession>A0A445MUT9</accession>
<gene>
    <name evidence="1" type="ORF">PITCH_A1690018</name>
</gene>
<dbReference type="EMBL" id="OJIN01000078">
    <property type="protein sequence ID" value="SPD73121.1"/>
    <property type="molecule type" value="Genomic_DNA"/>
</dbReference>
<name>A0A445MUT9_9BACT</name>
<protein>
    <submittedName>
        <fullName evidence="1">Uncharacterized protein</fullName>
    </submittedName>
</protein>
<sequence>MGAPTQMCDAALFFFHIKSRTDINVKNDPIAPAKKLIGLYIKLIVWEPDGRTTARNK</sequence>
<organism evidence="1">
    <name type="scientific">uncultured Desulfobacterium sp</name>
    <dbReference type="NCBI Taxonomy" id="201089"/>
    <lineage>
        <taxon>Bacteria</taxon>
        <taxon>Pseudomonadati</taxon>
        <taxon>Thermodesulfobacteriota</taxon>
        <taxon>Desulfobacteria</taxon>
        <taxon>Desulfobacterales</taxon>
        <taxon>Desulfobacteriaceae</taxon>
        <taxon>Desulfobacterium</taxon>
        <taxon>environmental samples</taxon>
    </lineage>
</organism>
<proteinExistence type="predicted"/>
<reference evidence="1" key="1">
    <citation type="submission" date="2018-01" db="EMBL/GenBank/DDBJ databases">
        <authorList>
            <person name="Regsiter A."/>
            <person name="William W."/>
        </authorList>
    </citation>
    <scope>NUCLEOTIDE SEQUENCE</scope>
    <source>
        <strain evidence="1">TRIP AH-1</strain>
    </source>
</reference>